<dbReference type="InterPro" id="IPR016181">
    <property type="entry name" value="Acyl_CoA_acyltransferase"/>
</dbReference>
<dbReference type="SUPFAM" id="SSF55729">
    <property type="entry name" value="Acyl-CoA N-acyltransferases (Nat)"/>
    <property type="match status" value="1"/>
</dbReference>
<dbReference type="Pfam" id="PF13302">
    <property type="entry name" value="Acetyltransf_3"/>
    <property type="match status" value="1"/>
</dbReference>
<keyword evidence="3" id="KW-1185">Reference proteome</keyword>
<evidence type="ECO:0000313" key="2">
    <source>
        <dbReference type="EMBL" id="MCT4794776.1"/>
    </source>
</evidence>
<feature type="domain" description="N-acetyltransferase" evidence="1">
    <location>
        <begin position="9"/>
        <end position="173"/>
    </location>
</feature>
<organism evidence="2 3">
    <name type="scientific">Exiguobacterium alkaliphilum</name>
    <dbReference type="NCBI Taxonomy" id="1428684"/>
    <lineage>
        <taxon>Bacteria</taxon>
        <taxon>Bacillati</taxon>
        <taxon>Bacillota</taxon>
        <taxon>Bacilli</taxon>
        <taxon>Bacillales</taxon>
        <taxon>Bacillales Family XII. Incertae Sedis</taxon>
        <taxon>Exiguobacterium</taxon>
    </lineage>
</organism>
<protein>
    <submittedName>
        <fullName evidence="2">GNAT family N-acetyltransferase</fullName>
    </submittedName>
</protein>
<dbReference type="CDD" id="cd04301">
    <property type="entry name" value="NAT_SF"/>
    <property type="match status" value="1"/>
</dbReference>
<dbReference type="PANTHER" id="PTHR43792">
    <property type="entry name" value="GNAT FAMILY, PUTATIVE (AFU_ORTHOLOGUE AFUA_3G00765)-RELATED-RELATED"/>
    <property type="match status" value="1"/>
</dbReference>
<sequence length="178" mass="20196">MKQLETNRLVLRSVTPADAASVLSYLCKPEVVAHMGLEPFATLDDALEEIAWYDSILKDGTGFRFGITIKGQDVVIGSCGLLNRSEKHHRAEIGFELSPDYWGKGIAGEALEAVVAYGFHELQLMRIEALVEPENEASMHLLERHGFLQEGLLRSYEFTRGKYDDLYMYSRLNQRKDR</sequence>
<dbReference type="InterPro" id="IPR051531">
    <property type="entry name" value="N-acetyltransferase"/>
</dbReference>
<dbReference type="InterPro" id="IPR000182">
    <property type="entry name" value="GNAT_dom"/>
</dbReference>
<dbReference type="PROSITE" id="PS51186">
    <property type="entry name" value="GNAT"/>
    <property type="match status" value="1"/>
</dbReference>
<comment type="caution">
    <text evidence="2">The sequence shown here is derived from an EMBL/GenBank/DDBJ whole genome shotgun (WGS) entry which is preliminary data.</text>
</comment>
<dbReference type="RefSeq" id="WP_034817812.1">
    <property type="nucleotide sequence ID" value="NZ_JANIEK010000011.1"/>
</dbReference>
<gene>
    <name evidence="2" type="ORF">NQG31_04420</name>
</gene>
<proteinExistence type="predicted"/>
<dbReference type="Gene3D" id="3.40.630.30">
    <property type="match status" value="1"/>
</dbReference>
<accession>A0ABT2KYU5</accession>
<dbReference type="PANTHER" id="PTHR43792:SF9">
    <property type="entry name" value="RIBOSOMAL-PROTEIN-ALANINE ACETYLTRANSFERASE"/>
    <property type="match status" value="1"/>
</dbReference>
<evidence type="ECO:0000313" key="3">
    <source>
        <dbReference type="Proteomes" id="UP001206821"/>
    </source>
</evidence>
<dbReference type="EMBL" id="JANIEK010000011">
    <property type="protein sequence ID" value="MCT4794776.1"/>
    <property type="molecule type" value="Genomic_DNA"/>
</dbReference>
<reference evidence="2 3" key="1">
    <citation type="submission" date="2022-07" db="EMBL/GenBank/DDBJ databases">
        <title>Genomic and pangenome structural analysis of the polyextremophile Exiguobacterium.</title>
        <authorList>
            <person name="Shen L."/>
        </authorList>
    </citation>
    <scope>NUCLEOTIDE SEQUENCE [LARGE SCALE GENOMIC DNA]</scope>
    <source>
        <strain evidence="2 3">12_1</strain>
    </source>
</reference>
<dbReference type="Proteomes" id="UP001206821">
    <property type="component" value="Unassembled WGS sequence"/>
</dbReference>
<name>A0ABT2KYU5_9BACL</name>
<evidence type="ECO:0000259" key="1">
    <source>
        <dbReference type="PROSITE" id="PS51186"/>
    </source>
</evidence>